<comment type="caution">
    <text evidence="1">The sequence shown here is derived from an EMBL/GenBank/DDBJ whole genome shotgun (WGS) entry which is preliminary data.</text>
</comment>
<gene>
    <name evidence="1" type="ORF">LIER_30337</name>
</gene>
<dbReference type="Proteomes" id="UP001454036">
    <property type="component" value="Unassembled WGS sequence"/>
</dbReference>
<evidence type="ECO:0000313" key="1">
    <source>
        <dbReference type="EMBL" id="GAA0182206.1"/>
    </source>
</evidence>
<dbReference type="AlphaFoldDB" id="A0AAV3RMB3"/>
<evidence type="ECO:0000313" key="2">
    <source>
        <dbReference type="Proteomes" id="UP001454036"/>
    </source>
</evidence>
<sequence length="82" mass="9192">MVEATPLPLSMKLARVKLAWRVLLVSNLAFGAYLFMKPLKGESVEEKAKAESELIFNQQEQLPEPMSLSINMPLNQWSSGSQ</sequence>
<protein>
    <submittedName>
        <fullName evidence="1">Uncharacterized protein</fullName>
    </submittedName>
</protein>
<name>A0AAV3RMB3_LITER</name>
<proteinExistence type="predicted"/>
<reference evidence="1 2" key="1">
    <citation type="submission" date="2024-01" db="EMBL/GenBank/DDBJ databases">
        <title>The complete chloroplast genome sequence of Lithospermum erythrorhizon: insights into the phylogenetic relationship among Boraginaceae species and the maternal lineages of purple gromwells.</title>
        <authorList>
            <person name="Okada T."/>
            <person name="Watanabe K."/>
        </authorList>
    </citation>
    <scope>NUCLEOTIDE SEQUENCE [LARGE SCALE GENOMIC DNA]</scope>
</reference>
<accession>A0AAV3RMB3</accession>
<keyword evidence="2" id="KW-1185">Reference proteome</keyword>
<organism evidence="1 2">
    <name type="scientific">Lithospermum erythrorhizon</name>
    <name type="common">Purple gromwell</name>
    <name type="synonym">Lithospermum officinale var. erythrorhizon</name>
    <dbReference type="NCBI Taxonomy" id="34254"/>
    <lineage>
        <taxon>Eukaryota</taxon>
        <taxon>Viridiplantae</taxon>
        <taxon>Streptophyta</taxon>
        <taxon>Embryophyta</taxon>
        <taxon>Tracheophyta</taxon>
        <taxon>Spermatophyta</taxon>
        <taxon>Magnoliopsida</taxon>
        <taxon>eudicotyledons</taxon>
        <taxon>Gunneridae</taxon>
        <taxon>Pentapetalae</taxon>
        <taxon>asterids</taxon>
        <taxon>lamiids</taxon>
        <taxon>Boraginales</taxon>
        <taxon>Boraginaceae</taxon>
        <taxon>Boraginoideae</taxon>
        <taxon>Lithospermeae</taxon>
        <taxon>Lithospermum</taxon>
    </lineage>
</organism>
<dbReference type="EMBL" id="BAABME010010811">
    <property type="protein sequence ID" value="GAA0182206.1"/>
    <property type="molecule type" value="Genomic_DNA"/>
</dbReference>